<sequence length="248" mass="28450">RSPTLAGVPLRLVCSASPTLAPSRIRRRRRRAPARFMCRQRAIFIRCLDCPARWPVDDRNALRLAPVCALLLRPSPLHCCYLRVPAAAGLLSLRLSPLLLLLAPARHCADPPTHLYLLSSLQRLISLELLKAATSSSPGKAREAIRSHKYNQLEKLSMKLLNLYWNMLRIEMWKLFSMDLANFEVRKLLNLYWNMLRTEMWKLFSMDLANFEMVQDFRKPLLDVLEIGLVDLCFVNEDKGKSVPQGNS</sequence>
<dbReference type="OrthoDB" id="415590at2759"/>
<proteinExistence type="predicted"/>
<organism evidence="1 2">
    <name type="scientific">Colocasia esculenta</name>
    <name type="common">Wild taro</name>
    <name type="synonym">Arum esculentum</name>
    <dbReference type="NCBI Taxonomy" id="4460"/>
    <lineage>
        <taxon>Eukaryota</taxon>
        <taxon>Viridiplantae</taxon>
        <taxon>Streptophyta</taxon>
        <taxon>Embryophyta</taxon>
        <taxon>Tracheophyta</taxon>
        <taxon>Spermatophyta</taxon>
        <taxon>Magnoliopsida</taxon>
        <taxon>Liliopsida</taxon>
        <taxon>Araceae</taxon>
        <taxon>Aroideae</taxon>
        <taxon>Colocasieae</taxon>
        <taxon>Colocasia</taxon>
    </lineage>
</organism>
<reference evidence="1" key="1">
    <citation type="submission" date="2017-07" db="EMBL/GenBank/DDBJ databases">
        <title>Taro Niue Genome Assembly and Annotation.</title>
        <authorList>
            <person name="Atibalentja N."/>
            <person name="Keating K."/>
            <person name="Fields C.J."/>
        </authorList>
    </citation>
    <scope>NUCLEOTIDE SEQUENCE</scope>
    <source>
        <strain evidence="1">Niue_2</strain>
        <tissue evidence="1">Leaf</tissue>
    </source>
</reference>
<evidence type="ECO:0000313" key="1">
    <source>
        <dbReference type="EMBL" id="MQL91779.1"/>
    </source>
</evidence>
<comment type="caution">
    <text evidence="1">The sequence shown here is derived from an EMBL/GenBank/DDBJ whole genome shotgun (WGS) entry which is preliminary data.</text>
</comment>
<protein>
    <submittedName>
        <fullName evidence="1">Uncharacterized protein</fullName>
    </submittedName>
</protein>
<keyword evidence="2" id="KW-1185">Reference proteome</keyword>
<dbReference type="Proteomes" id="UP000652761">
    <property type="component" value="Unassembled WGS sequence"/>
</dbReference>
<name>A0A843VK80_COLES</name>
<evidence type="ECO:0000313" key="2">
    <source>
        <dbReference type="Proteomes" id="UP000652761"/>
    </source>
</evidence>
<dbReference type="AlphaFoldDB" id="A0A843VK80"/>
<dbReference type="EMBL" id="NMUH01001378">
    <property type="protein sequence ID" value="MQL91779.1"/>
    <property type="molecule type" value="Genomic_DNA"/>
</dbReference>
<accession>A0A843VK80</accession>
<gene>
    <name evidence="1" type="ORF">Taro_024394</name>
</gene>
<feature type="non-terminal residue" evidence="1">
    <location>
        <position position="248"/>
    </location>
</feature>
<feature type="non-terminal residue" evidence="1">
    <location>
        <position position="1"/>
    </location>
</feature>